<dbReference type="FunCoup" id="H0XYI9">
    <property type="interactions" value="110"/>
</dbReference>
<dbReference type="InParanoid" id="H0XYI9"/>
<dbReference type="OMA" id="LACFKGF"/>
<name>H0XYI9_OTOGA</name>
<proteinExistence type="inferred from homology"/>
<dbReference type="PANTHER" id="PTHR10814">
    <property type="entry name" value="TRANSDUCIN-LIKE ENHANCER PROTEIN"/>
    <property type="match status" value="1"/>
</dbReference>
<dbReference type="PANTHER" id="PTHR10814:SF33">
    <property type="entry name" value="TRANSDUCIN-LIKE ENHANCER PROTEIN 7"/>
    <property type="match status" value="1"/>
</dbReference>
<evidence type="ECO:0000256" key="2">
    <source>
        <dbReference type="PROSITE-ProRule" id="PRU00221"/>
    </source>
</evidence>
<dbReference type="HOGENOM" id="CLU_007612_0_0_1"/>
<evidence type="ECO:0000313" key="4">
    <source>
        <dbReference type="Proteomes" id="UP000005225"/>
    </source>
</evidence>
<dbReference type="Ensembl" id="ENSOGAT00000030297.1">
    <property type="protein sequence ID" value="ENSOGAP00000021182.1"/>
    <property type="gene ID" value="ENSOGAG00000031836.1"/>
</dbReference>
<dbReference type="Pfam" id="PF00400">
    <property type="entry name" value="WD40"/>
    <property type="match status" value="3"/>
</dbReference>
<keyword evidence="4" id="KW-1185">Reference proteome</keyword>
<dbReference type="AlphaFoldDB" id="H0XYI9"/>
<sequence>PIPDDVVVRPRAPRKSWKAGTLHHGKRVYAIAISGSTHHVYTCGSGYIRVWDEKALFASDEPPQVQMDFQDHQDCVLTCKLLPDEQSMITGGVAQTLTLWDLAPTPRVRAQLESTGLMCHSLAVSSDAHICLACFRGFVEVWDLQNQVLIRRQELPKFGSRCIDIAGNKFWTGGEDTNLYSWDLRSYKRIQHHHLDYEILSITHDPSEEWMLVGLRTGEMVILHTHRDEKFKAVLQRYLHYHNIKFAASGTFFVTTMDETLRCLEAPSLRRLFQVEEPLEIVCCDVSSDNQYLVTGSKKSATVYHLLY</sequence>
<feature type="repeat" description="WD" evidence="2">
    <location>
        <begin position="69"/>
        <end position="110"/>
    </location>
</feature>
<dbReference type="PROSITE" id="PS50082">
    <property type="entry name" value="WD_REPEATS_2"/>
    <property type="match status" value="1"/>
</dbReference>
<dbReference type="Proteomes" id="UP000005225">
    <property type="component" value="Unassembled WGS sequence"/>
</dbReference>
<dbReference type="Gene3D" id="2.130.10.10">
    <property type="entry name" value="YVTN repeat-like/Quinoprotein amine dehydrogenase"/>
    <property type="match status" value="1"/>
</dbReference>
<comment type="similarity">
    <text evidence="1">Belongs to the WD repeat Groucho/TLE family.</text>
</comment>
<dbReference type="GO" id="GO:0090090">
    <property type="term" value="P:negative regulation of canonical Wnt signaling pathway"/>
    <property type="evidence" value="ECO:0007669"/>
    <property type="project" value="TreeGrafter"/>
</dbReference>
<evidence type="ECO:0000256" key="1">
    <source>
        <dbReference type="ARBA" id="ARBA00005969"/>
    </source>
</evidence>
<dbReference type="InterPro" id="IPR036322">
    <property type="entry name" value="WD40_repeat_dom_sf"/>
</dbReference>
<evidence type="ECO:0000313" key="3">
    <source>
        <dbReference type="Ensembl" id="ENSOGAP00000021182.1"/>
    </source>
</evidence>
<dbReference type="PRINTS" id="PR01850">
    <property type="entry name" value="GROUCHOFAMLY"/>
</dbReference>
<dbReference type="GO" id="GO:0005667">
    <property type="term" value="C:transcription regulator complex"/>
    <property type="evidence" value="ECO:0007669"/>
    <property type="project" value="TreeGrafter"/>
</dbReference>
<dbReference type="eggNOG" id="KOG0639">
    <property type="taxonomic scope" value="Eukaryota"/>
</dbReference>
<reference evidence="3" key="2">
    <citation type="submission" date="2025-08" db="UniProtKB">
        <authorList>
            <consortium name="Ensembl"/>
        </authorList>
    </citation>
    <scope>IDENTIFICATION</scope>
</reference>
<dbReference type="SUPFAM" id="SSF50978">
    <property type="entry name" value="WD40 repeat-like"/>
    <property type="match status" value="1"/>
</dbReference>
<dbReference type="GO" id="GO:0003714">
    <property type="term" value="F:transcription corepressor activity"/>
    <property type="evidence" value="ECO:0007669"/>
    <property type="project" value="TreeGrafter"/>
</dbReference>
<dbReference type="SMART" id="SM00320">
    <property type="entry name" value="WD40"/>
    <property type="match status" value="5"/>
</dbReference>
<accession>H0XYI9</accession>
<reference evidence="4" key="1">
    <citation type="submission" date="2011-03" db="EMBL/GenBank/DDBJ databases">
        <title>Version 3 of the genome sequence of Otolemur garnettii (Bushbaby).</title>
        <authorList>
            <consortium name="The Broad Institute Genome Sequencing Platform"/>
            <person name="Di Palma F."/>
            <person name="Johnson J."/>
            <person name="Lander E.S."/>
            <person name="Lindblad-Toh K."/>
            <person name="Jaffe D.B."/>
            <person name="Gnerre S."/>
            <person name="MacCallum I."/>
            <person name="Przybylski D."/>
            <person name="Ribeiro F.J."/>
            <person name="Burton J.N."/>
            <person name="Walker B.J."/>
            <person name="Sharpe T."/>
            <person name="Hall G."/>
        </authorList>
    </citation>
    <scope>NUCLEOTIDE SEQUENCE [LARGE SCALE GENOMIC DNA]</scope>
</reference>
<dbReference type="GO" id="GO:0005634">
    <property type="term" value="C:nucleus"/>
    <property type="evidence" value="ECO:0007669"/>
    <property type="project" value="InterPro"/>
</dbReference>
<dbReference type="InterPro" id="IPR015943">
    <property type="entry name" value="WD40/YVTN_repeat-like_dom_sf"/>
</dbReference>
<dbReference type="GeneTree" id="ENSGT01030000234519"/>
<dbReference type="EMBL" id="AAQR03081688">
    <property type="status" value="NOT_ANNOTATED_CDS"/>
    <property type="molecule type" value="Genomic_DNA"/>
</dbReference>
<dbReference type="InterPro" id="IPR009146">
    <property type="entry name" value="Groucho_enhance"/>
</dbReference>
<dbReference type="InterPro" id="IPR001680">
    <property type="entry name" value="WD40_rpt"/>
</dbReference>
<keyword evidence="2" id="KW-0853">WD repeat</keyword>
<organism evidence="3 4">
    <name type="scientific">Otolemur garnettii</name>
    <name type="common">Small-eared galago</name>
    <name type="synonym">Garnett's greater bushbaby</name>
    <dbReference type="NCBI Taxonomy" id="30611"/>
    <lineage>
        <taxon>Eukaryota</taxon>
        <taxon>Metazoa</taxon>
        <taxon>Chordata</taxon>
        <taxon>Craniata</taxon>
        <taxon>Vertebrata</taxon>
        <taxon>Euteleostomi</taxon>
        <taxon>Mammalia</taxon>
        <taxon>Eutheria</taxon>
        <taxon>Euarchontoglires</taxon>
        <taxon>Primates</taxon>
        <taxon>Strepsirrhini</taxon>
        <taxon>Lorisiformes</taxon>
        <taxon>Galagidae</taxon>
        <taxon>Otolemur</taxon>
    </lineage>
</organism>
<protein>
    <submittedName>
        <fullName evidence="3">Uncharacterized protein</fullName>
    </submittedName>
</protein>
<reference evidence="3" key="3">
    <citation type="submission" date="2025-09" db="UniProtKB">
        <authorList>
            <consortium name="Ensembl"/>
        </authorList>
    </citation>
    <scope>IDENTIFICATION</scope>
</reference>
<dbReference type="STRING" id="30611.ENSOGAP00000021182"/>